<evidence type="ECO:0000313" key="2">
    <source>
        <dbReference type="EMBL" id="SGY33596.1"/>
    </source>
</evidence>
<proteinExistence type="predicted"/>
<evidence type="ECO:0000256" key="1">
    <source>
        <dbReference type="SAM" id="MobiDB-lite"/>
    </source>
</evidence>
<feature type="compositionally biased region" description="Low complexity" evidence="1">
    <location>
        <begin position="134"/>
        <end position="144"/>
    </location>
</feature>
<dbReference type="PRINTS" id="PR01217">
    <property type="entry name" value="PRICHEXTENSN"/>
</dbReference>
<feature type="compositionally biased region" description="Pro residues" evidence="1">
    <location>
        <begin position="305"/>
        <end position="319"/>
    </location>
</feature>
<gene>
    <name evidence="2" type="primary">BQ5605_C002g01514</name>
    <name evidence="2" type="ORF">BQ5605_C002G01514</name>
</gene>
<protein>
    <submittedName>
        <fullName evidence="2">BQ5605_C002g01514 protein</fullName>
    </submittedName>
</protein>
<feature type="compositionally biased region" description="Polar residues" evidence="1">
    <location>
        <begin position="187"/>
        <end position="206"/>
    </location>
</feature>
<feature type="region of interest" description="Disordered" evidence="1">
    <location>
        <begin position="248"/>
        <end position="554"/>
    </location>
</feature>
<organism evidence="2 3">
    <name type="scientific">Microbotryum silenes-dioicae</name>
    <dbReference type="NCBI Taxonomy" id="796604"/>
    <lineage>
        <taxon>Eukaryota</taxon>
        <taxon>Fungi</taxon>
        <taxon>Dikarya</taxon>
        <taxon>Basidiomycota</taxon>
        <taxon>Pucciniomycotina</taxon>
        <taxon>Microbotryomycetes</taxon>
        <taxon>Microbotryales</taxon>
        <taxon>Microbotryaceae</taxon>
        <taxon>Microbotryum</taxon>
    </lineage>
</organism>
<dbReference type="STRING" id="796604.A0A2X0NWH3"/>
<feature type="compositionally biased region" description="Low complexity" evidence="1">
    <location>
        <begin position="348"/>
        <end position="357"/>
    </location>
</feature>
<dbReference type="Proteomes" id="UP000249464">
    <property type="component" value="Unassembled WGS sequence"/>
</dbReference>
<name>A0A2X0NWH3_9BASI</name>
<feature type="compositionally biased region" description="Low complexity" evidence="1">
    <location>
        <begin position="53"/>
        <end position="67"/>
    </location>
</feature>
<reference evidence="2 3" key="1">
    <citation type="submission" date="2016-11" db="EMBL/GenBank/DDBJ databases">
        <authorList>
            <person name="Jaros S."/>
            <person name="Januszkiewicz K."/>
            <person name="Wedrychowicz H."/>
        </authorList>
    </citation>
    <scope>NUCLEOTIDE SEQUENCE [LARGE SCALE GENOMIC DNA]</scope>
</reference>
<feature type="compositionally biased region" description="Low complexity" evidence="1">
    <location>
        <begin position="174"/>
        <end position="185"/>
    </location>
</feature>
<dbReference type="AlphaFoldDB" id="A0A2X0NWH3"/>
<keyword evidence="3" id="KW-1185">Reference proteome</keyword>
<sequence>MTTAPSLLSRLAPPPRPGAVNSSTGALAELAGSGAPSPIVQRTRTRGARNRNQTQPQSQSQSQLSSSHPTATQHDSPAPRVKAPPKATGIPAATTKPTTDLATSRWAITPPPSPPLSKSPQAKFKPNPDTVAKSCFSSSPPSTSHDAKTNEGTSSEAINAIDGMLAKLRNLDVSPPSTQPATAPPRKTSTAPSSSVPPKTSNTVSAKQPALGGRSMWADDSDDDEHAKIPDTYNALFFETNKSMQLESAAKISTTPKPTPIPPTPVVSIPSSTPSPPTAKSSLPIVKLPSSPPVQVQKPLSRSSTPPPASNPSVSPPATPTSHINWADDDDQDGELPELEDDWLVSATTTTTTNTTTSNMEIDDLGTRASGLSISPTSAGSASSPPSLEGRFARRGVGGVPNIGASATGRGGAGSRSGAAPARRTRGNDSTLLKAGSTSPPPASGRTGKGPPPSTKTSDHPGSRQAIPPSPRKLRSDRDPPPHVKPTRGAPPPSSSNKSNPHPPPSSIEPQRLLSRTRVPMNPSANLFGRLTGIKKEGPPSGTVAGGTGGAGVR</sequence>
<feature type="compositionally biased region" description="Gly residues" evidence="1">
    <location>
        <begin position="544"/>
        <end position="554"/>
    </location>
</feature>
<feature type="compositionally biased region" description="Low complexity" evidence="1">
    <location>
        <begin position="266"/>
        <end position="282"/>
    </location>
</feature>
<accession>A0A2X0NWH3</accession>
<feature type="compositionally biased region" description="Low complexity" evidence="1">
    <location>
        <begin position="1"/>
        <end position="11"/>
    </location>
</feature>
<feature type="compositionally biased region" description="Low complexity" evidence="1">
    <location>
        <begin position="373"/>
        <end position="387"/>
    </location>
</feature>
<dbReference type="EMBL" id="FQNC01000041">
    <property type="protein sequence ID" value="SGY33596.1"/>
    <property type="molecule type" value="Genomic_DNA"/>
</dbReference>
<feature type="compositionally biased region" description="Acidic residues" evidence="1">
    <location>
        <begin position="327"/>
        <end position="343"/>
    </location>
</feature>
<evidence type="ECO:0000313" key="3">
    <source>
        <dbReference type="Proteomes" id="UP000249464"/>
    </source>
</evidence>
<feature type="region of interest" description="Disordered" evidence="1">
    <location>
        <begin position="1"/>
        <end position="228"/>
    </location>
</feature>